<evidence type="ECO:0000259" key="6">
    <source>
        <dbReference type="Pfam" id="PF21588"/>
    </source>
</evidence>
<reference evidence="9" key="1">
    <citation type="submission" date="2025-08" db="UniProtKB">
        <authorList>
            <consortium name="Ensembl"/>
        </authorList>
    </citation>
    <scope>IDENTIFICATION</scope>
</reference>
<dbReference type="Pfam" id="PF21589">
    <property type="entry name" value="AP5B1_barrel"/>
    <property type="match status" value="1"/>
</dbReference>
<evidence type="ECO:0000259" key="7">
    <source>
        <dbReference type="Pfam" id="PF21589"/>
    </source>
</evidence>
<reference evidence="9" key="2">
    <citation type="submission" date="2025-09" db="UniProtKB">
        <authorList>
            <consortium name="Ensembl"/>
        </authorList>
    </citation>
    <scope>IDENTIFICATION</scope>
</reference>
<sequence>HRAIMAANWVERISAFSCSPSRFLCGSTAEAFLAELLCELRQDRATYSVKVLLLSPLCEHPNLLCPTDSLGEETALELMSMFVQCPPKFVQFGCRLLLALTSVLVCSCCVSIHSRASQDFLDLLLQIAQDTSDLYSDGAVRPLRVTACDCLRELEACSPGLLSQRLELLSGLRQREPSHLHQAYTGLHTLVLRNAVYQLTQEPDAGAQHLKALLGGNTTVAWEAEQDLVPIDNKDSAVLSSLTLGPMGTVPTLQTGPDCKELRSILSSLLEESYLLTPLCQAALLHRLTEVVAMVPAVPPSVFRAQLLRLLGTSEVCLLHATLLMKCAFTDSLFSAEDEAFMLKRLVALSQHPLLGTPEKLFYMDCILHFPENRPIGCSDGDETLPVLLTPRLASAIVPTVFNDSATMLARLNLLSMVCLEEGEEGEEGKGIAYLYEHLTSLLHILENGGSREIVVTFFRAAFLFLFYFCHIERYASSLVGKLCNLYLCHTNLAPHLINLVDQTQDKLTESNWAVELLKALQGVITEAPFTKLTLHDLSWHLKMLARVAEEGQIPQHSTLRFLSGVITSSSSSLCASGNWRLGNGLLGVCCCLLVHPALDSLLIPLADILQHLTCHYRDTDIQDHARLYYAILTTLSREKIAGVNLNLYDAESCPGEANAAMEIFSIRLHFNLTDNHYEELSDISVPCLFRERPSPKVSLRLKPRRPYPTTLHASAIFTTQDGLSWLTVLPDIYVTFQQVFLSPPMSPAWGRNSKLSLFEGLWEEIHSGSGEDSSDYVTSLFCCQLKEAGLLALVKEHFLPFLISDLRAKEDFKVLLFLPPQSHVLLHIGSKEDAVHFDIATDNWHLLPHISSYLLTFQSTRGAAALH</sequence>
<evidence type="ECO:0000256" key="4">
    <source>
        <dbReference type="ARBA" id="ARBA00032431"/>
    </source>
</evidence>
<evidence type="ECO:0000313" key="10">
    <source>
        <dbReference type="Proteomes" id="UP000261620"/>
    </source>
</evidence>
<dbReference type="PANTHER" id="PTHR34033:SF1">
    <property type="entry name" value="AP-5 COMPLEX SUBUNIT BETA-1"/>
    <property type="match status" value="1"/>
</dbReference>
<dbReference type="OMA" id="SHHLEPF"/>
<evidence type="ECO:0000256" key="3">
    <source>
        <dbReference type="ARBA" id="ARBA00022927"/>
    </source>
</evidence>
<dbReference type="InterPro" id="IPR038741">
    <property type="entry name" value="AP5B1"/>
</dbReference>
<dbReference type="Proteomes" id="UP000261620">
    <property type="component" value="Unplaced"/>
</dbReference>
<evidence type="ECO:0000256" key="2">
    <source>
        <dbReference type="ARBA" id="ARBA00022448"/>
    </source>
</evidence>
<name>A0A3Q4B5R4_MOLML</name>
<keyword evidence="3" id="KW-0653">Protein transport</keyword>
<dbReference type="GO" id="GO:0005765">
    <property type="term" value="C:lysosomal membrane"/>
    <property type="evidence" value="ECO:0007669"/>
    <property type="project" value="TreeGrafter"/>
</dbReference>
<dbReference type="Pfam" id="PF21587">
    <property type="entry name" value="AP5B1_N"/>
    <property type="match status" value="1"/>
</dbReference>
<dbReference type="Ensembl" id="ENSMMOT00000013217.1">
    <property type="protein sequence ID" value="ENSMMOP00000013005.1"/>
    <property type="gene ID" value="ENSMMOG00000009997.1"/>
</dbReference>
<dbReference type="InterPro" id="IPR048978">
    <property type="entry name" value="AP5B1_N"/>
</dbReference>
<keyword evidence="10" id="KW-1185">Reference proteome</keyword>
<feature type="domain" description="AP5B1 middle" evidence="6">
    <location>
        <begin position="258"/>
        <end position="641"/>
    </location>
</feature>
<feature type="domain" description="AP5B1 C-terminal" evidence="8">
    <location>
        <begin position="758"/>
        <end position="857"/>
    </location>
</feature>
<feature type="domain" description="AP-5 complex subunit beta-1 N-terminal" evidence="5">
    <location>
        <begin position="34"/>
        <end position="104"/>
    </location>
</feature>
<dbReference type="Pfam" id="PF21588">
    <property type="entry name" value="AP5B1_middle"/>
    <property type="match status" value="1"/>
</dbReference>
<protein>
    <recommendedName>
        <fullName evidence="1">AP-5 complex subunit beta-1</fullName>
    </recommendedName>
    <alternativeName>
        <fullName evidence="4">Adaptor-related protein complex 5 beta subunit</fullName>
    </alternativeName>
</protein>
<keyword evidence="2" id="KW-0813">Transport</keyword>
<dbReference type="PANTHER" id="PTHR34033">
    <property type="entry name" value="AP-5 COMPLEX SUBUNIT BETA-1"/>
    <property type="match status" value="1"/>
</dbReference>
<dbReference type="InterPro" id="IPR048979">
    <property type="entry name" value="AP5B1_middle"/>
</dbReference>
<dbReference type="InterPro" id="IPR048980">
    <property type="entry name" value="AP5B1_barrel"/>
</dbReference>
<organism evidence="9 10">
    <name type="scientific">Mola mola</name>
    <name type="common">Ocean sunfish</name>
    <name type="synonym">Tetraodon mola</name>
    <dbReference type="NCBI Taxonomy" id="94237"/>
    <lineage>
        <taxon>Eukaryota</taxon>
        <taxon>Metazoa</taxon>
        <taxon>Chordata</taxon>
        <taxon>Craniata</taxon>
        <taxon>Vertebrata</taxon>
        <taxon>Euteleostomi</taxon>
        <taxon>Actinopterygii</taxon>
        <taxon>Neopterygii</taxon>
        <taxon>Teleostei</taxon>
        <taxon>Neoteleostei</taxon>
        <taxon>Acanthomorphata</taxon>
        <taxon>Eupercaria</taxon>
        <taxon>Tetraodontiformes</taxon>
        <taxon>Molidae</taxon>
        <taxon>Mola</taxon>
    </lineage>
</organism>
<proteinExistence type="predicted"/>
<dbReference type="STRING" id="94237.ENSMMOP00000013005"/>
<evidence type="ECO:0000313" key="9">
    <source>
        <dbReference type="Ensembl" id="ENSMMOP00000013005.1"/>
    </source>
</evidence>
<evidence type="ECO:0000256" key="1">
    <source>
        <dbReference type="ARBA" id="ARBA00018167"/>
    </source>
</evidence>
<feature type="domain" description="AP-5 complex subunit beta-1 beta-barrel" evidence="7">
    <location>
        <begin position="664"/>
        <end position="733"/>
    </location>
</feature>
<dbReference type="InterPro" id="IPR048981">
    <property type="entry name" value="AP5B1_C"/>
</dbReference>
<dbReference type="GO" id="GO:0030119">
    <property type="term" value="C:AP-type membrane coat adaptor complex"/>
    <property type="evidence" value="ECO:0007669"/>
    <property type="project" value="TreeGrafter"/>
</dbReference>
<evidence type="ECO:0000259" key="8">
    <source>
        <dbReference type="Pfam" id="PF21590"/>
    </source>
</evidence>
<dbReference type="GO" id="GO:0015031">
    <property type="term" value="P:protein transport"/>
    <property type="evidence" value="ECO:0007669"/>
    <property type="project" value="UniProtKB-KW"/>
</dbReference>
<dbReference type="AlphaFoldDB" id="A0A3Q4B5R4"/>
<accession>A0A3Q4B5R4</accession>
<dbReference type="GO" id="GO:0016197">
    <property type="term" value="P:endosomal transport"/>
    <property type="evidence" value="ECO:0007669"/>
    <property type="project" value="InterPro"/>
</dbReference>
<dbReference type="Pfam" id="PF21590">
    <property type="entry name" value="AP5B1_C"/>
    <property type="match status" value="1"/>
</dbReference>
<evidence type="ECO:0000259" key="5">
    <source>
        <dbReference type="Pfam" id="PF21587"/>
    </source>
</evidence>